<gene>
    <name evidence="1" type="ORF">S01H1_75799</name>
</gene>
<protein>
    <submittedName>
        <fullName evidence="1">Uncharacterized protein</fullName>
    </submittedName>
</protein>
<evidence type="ECO:0000313" key="1">
    <source>
        <dbReference type="EMBL" id="GAG51683.1"/>
    </source>
</evidence>
<organism evidence="1">
    <name type="scientific">marine sediment metagenome</name>
    <dbReference type="NCBI Taxonomy" id="412755"/>
    <lineage>
        <taxon>unclassified sequences</taxon>
        <taxon>metagenomes</taxon>
        <taxon>ecological metagenomes</taxon>
    </lineage>
</organism>
<comment type="caution">
    <text evidence="1">The sequence shown here is derived from an EMBL/GenBank/DDBJ whole genome shotgun (WGS) entry which is preliminary data.</text>
</comment>
<accession>X0YTL0</accession>
<dbReference type="AlphaFoldDB" id="X0YTL0"/>
<feature type="non-terminal residue" evidence="1">
    <location>
        <position position="1"/>
    </location>
</feature>
<reference evidence="1" key="1">
    <citation type="journal article" date="2014" name="Front. Microbiol.">
        <title>High frequency of phylogenetically diverse reductive dehalogenase-homologous genes in deep subseafloor sedimentary metagenomes.</title>
        <authorList>
            <person name="Kawai M."/>
            <person name="Futagami T."/>
            <person name="Toyoda A."/>
            <person name="Takaki Y."/>
            <person name="Nishi S."/>
            <person name="Hori S."/>
            <person name="Arai W."/>
            <person name="Tsubouchi T."/>
            <person name="Morono Y."/>
            <person name="Uchiyama I."/>
            <person name="Ito T."/>
            <person name="Fujiyama A."/>
            <person name="Inagaki F."/>
            <person name="Takami H."/>
        </authorList>
    </citation>
    <scope>NUCLEOTIDE SEQUENCE</scope>
    <source>
        <strain evidence="1">Expedition CK06-06</strain>
    </source>
</reference>
<dbReference type="EMBL" id="BARS01050821">
    <property type="protein sequence ID" value="GAG51683.1"/>
    <property type="molecule type" value="Genomic_DNA"/>
</dbReference>
<name>X0YTL0_9ZZZZ</name>
<sequence>KTVKGDDPASIIHALLAQPSCFGIVRWVDAAHGFGLVQDGEAGLAHDARLPRYTSTPEAVEDGTQETAPAAV</sequence>
<proteinExistence type="predicted"/>